<evidence type="ECO:0000256" key="2">
    <source>
        <dbReference type="ARBA" id="ARBA00022771"/>
    </source>
</evidence>
<evidence type="ECO:0000313" key="7">
    <source>
        <dbReference type="Proteomes" id="UP001652624"/>
    </source>
</evidence>
<dbReference type="RefSeq" id="XP_060051731.1">
    <property type="nucleotide sequence ID" value="XM_060195748.1"/>
</dbReference>
<gene>
    <name evidence="8" type="primary">RNF32</name>
</gene>
<dbReference type="Proteomes" id="UP001652624">
    <property type="component" value="Chromosome 8"/>
</dbReference>
<dbReference type="SMART" id="SM00184">
    <property type="entry name" value="RING"/>
    <property type="match status" value="2"/>
</dbReference>
<reference evidence="8" key="1">
    <citation type="submission" date="2025-08" db="UniProtKB">
        <authorList>
            <consortium name="RefSeq"/>
        </authorList>
    </citation>
    <scope>IDENTIFICATION</scope>
</reference>
<feature type="domain" description="RING-type" evidence="6">
    <location>
        <begin position="287"/>
        <end position="339"/>
    </location>
</feature>
<dbReference type="PANTHER" id="PTHR14991:SF0">
    <property type="entry name" value="RING FINGER PROTEIN 32"/>
    <property type="match status" value="1"/>
</dbReference>
<dbReference type="PANTHER" id="PTHR14991">
    <property type="entry name" value="RING FINGER PROTEIN 32"/>
    <property type="match status" value="1"/>
</dbReference>
<dbReference type="InterPro" id="IPR001841">
    <property type="entry name" value="Znf_RING"/>
</dbReference>
<dbReference type="PROSITE" id="PS50089">
    <property type="entry name" value="ZF_RING_2"/>
    <property type="match status" value="2"/>
</dbReference>
<evidence type="ECO:0000256" key="1">
    <source>
        <dbReference type="ARBA" id="ARBA00022723"/>
    </source>
</evidence>
<dbReference type="SUPFAM" id="SSF57850">
    <property type="entry name" value="RING/U-box"/>
    <property type="match status" value="2"/>
</dbReference>
<dbReference type="GeneID" id="132539819"/>
<dbReference type="InterPro" id="IPR013083">
    <property type="entry name" value="Znf_RING/FYVE/PHD"/>
</dbReference>
<dbReference type="InterPro" id="IPR042862">
    <property type="entry name" value="RNF32"/>
</dbReference>
<dbReference type="PROSITE" id="PS50096">
    <property type="entry name" value="IQ"/>
    <property type="match status" value="1"/>
</dbReference>
<dbReference type="Gene3D" id="1.20.5.190">
    <property type="match status" value="1"/>
</dbReference>
<keyword evidence="3" id="KW-0862">Zinc</keyword>
<dbReference type="CDD" id="cd16678">
    <property type="entry name" value="RING-H2_RNF32_rpt2"/>
    <property type="match status" value="1"/>
</dbReference>
<evidence type="ECO:0000259" key="6">
    <source>
        <dbReference type="PROSITE" id="PS50089"/>
    </source>
</evidence>
<accession>A0ABM3XSD8</accession>
<keyword evidence="1" id="KW-0479">Metal-binding</keyword>
<organism evidence="7 8">
    <name type="scientific">Erinaceus europaeus</name>
    <name type="common">Western European hedgehog</name>
    <dbReference type="NCBI Taxonomy" id="9365"/>
    <lineage>
        <taxon>Eukaryota</taxon>
        <taxon>Metazoa</taxon>
        <taxon>Chordata</taxon>
        <taxon>Craniata</taxon>
        <taxon>Vertebrata</taxon>
        <taxon>Euteleostomi</taxon>
        <taxon>Mammalia</taxon>
        <taxon>Eutheria</taxon>
        <taxon>Laurasiatheria</taxon>
        <taxon>Eulipotyphla</taxon>
        <taxon>Erinaceidae</taxon>
        <taxon>Erinaceinae</taxon>
        <taxon>Erinaceus</taxon>
    </lineage>
</organism>
<dbReference type="Pfam" id="PF13445">
    <property type="entry name" value="zf-RING_UBOX"/>
    <property type="match status" value="1"/>
</dbReference>
<protein>
    <submittedName>
        <fullName evidence="8">RING finger protein 32 isoform X2</fullName>
    </submittedName>
</protein>
<proteinExistence type="predicted"/>
<dbReference type="SMART" id="SM00015">
    <property type="entry name" value="IQ"/>
    <property type="match status" value="1"/>
</dbReference>
<dbReference type="CDD" id="cd16677">
    <property type="entry name" value="RING-H2_RNF32_rpt1"/>
    <property type="match status" value="1"/>
</dbReference>
<evidence type="ECO:0000256" key="3">
    <source>
        <dbReference type="ARBA" id="ARBA00022833"/>
    </source>
</evidence>
<evidence type="ECO:0000256" key="5">
    <source>
        <dbReference type="SAM" id="MobiDB-lite"/>
    </source>
</evidence>
<feature type="domain" description="RING-type" evidence="6">
    <location>
        <begin position="121"/>
        <end position="163"/>
    </location>
</feature>
<dbReference type="Pfam" id="PF14634">
    <property type="entry name" value="zf-RING_5"/>
    <property type="match status" value="1"/>
</dbReference>
<evidence type="ECO:0000313" key="8">
    <source>
        <dbReference type="RefSeq" id="XP_060051731.1"/>
    </source>
</evidence>
<dbReference type="InterPro" id="IPR027370">
    <property type="entry name" value="Znf-RING_euk"/>
</dbReference>
<keyword evidence="2 4" id="KW-0863">Zinc-finger</keyword>
<feature type="region of interest" description="Disordered" evidence="5">
    <location>
        <begin position="31"/>
        <end position="85"/>
    </location>
</feature>
<dbReference type="InterPro" id="IPR000048">
    <property type="entry name" value="IQ_motif_EF-hand-BS"/>
</dbReference>
<name>A0ABM3XSD8_ERIEU</name>
<sequence length="349" mass="39656">MSRGKGPDGQARMAVAAVALQDQLLRDLRLGGLLPAPHPRGRPVGRVRPQRRRERGREDMEPGGGRVAEEEEEQVLDPRPPPPTLAQRLGLLELPPRPLSPEGWARVKQRSVEQGDSAQPCPICKEEFRLLPQVLLSCSHVFHRACLQAFERFSGQKVCPLCRSWQYQTRLIHDGARLFRAKCATRIQASWRGHVVRKRYRELRRTIPPTDPTLRRGFYEQKFAELSGCLLRSYVTDVDALLREVDRCLAVNRSVVRQLEEARGPELTDADWTRIQTQALGRDSPECPICLTPLWERGARRREVVLLSCSHLFHHTCLLALEDFSPGEAVPVHACPLCRSCYQKKVLEG</sequence>
<dbReference type="Gene3D" id="3.30.40.10">
    <property type="entry name" value="Zinc/RING finger domain, C3HC4 (zinc finger)"/>
    <property type="match status" value="2"/>
</dbReference>
<keyword evidence="7" id="KW-1185">Reference proteome</keyword>
<dbReference type="CDD" id="cd23767">
    <property type="entry name" value="IQCD"/>
    <property type="match status" value="1"/>
</dbReference>
<feature type="compositionally biased region" description="Basic residues" evidence="5">
    <location>
        <begin position="39"/>
        <end position="54"/>
    </location>
</feature>
<dbReference type="Pfam" id="PF00612">
    <property type="entry name" value="IQ"/>
    <property type="match status" value="1"/>
</dbReference>
<evidence type="ECO:0000256" key="4">
    <source>
        <dbReference type="PROSITE-ProRule" id="PRU00175"/>
    </source>
</evidence>